<comment type="caution">
    <text evidence="1">The sequence shown here is derived from an EMBL/GenBank/DDBJ whole genome shotgun (WGS) entry which is preliminary data.</text>
</comment>
<dbReference type="AlphaFoldDB" id="A0A437S9W5"/>
<gene>
    <name evidence="1" type="ORF">BM74_32840</name>
</gene>
<proteinExistence type="predicted"/>
<dbReference type="Proteomes" id="UP000286687">
    <property type="component" value="Unassembled WGS sequence"/>
</dbReference>
<accession>A0A437S9W5</accession>
<protein>
    <submittedName>
        <fullName evidence="1">Uncharacterized protein</fullName>
    </submittedName>
</protein>
<dbReference type="EMBL" id="LDER01000399">
    <property type="protein sequence ID" value="RVU60195.1"/>
    <property type="molecule type" value="Genomic_DNA"/>
</dbReference>
<evidence type="ECO:0000313" key="2">
    <source>
        <dbReference type="Proteomes" id="UP000286687"/>
    </source>
</evidence>
<organism evidence="1 2">
    <name type="scientific">Bacillus thuringiensis</name>
    <dbReference type="NCBI Taxonomy" id="1428"/>
    <lineage>
        <taxon>Bacteria</taxon>
        <taxon>Bacillati</taxon>
        <taxon>Bacillota</taxon>
        <taxon>Bacilli</taxon>
        <taxon>Bacillales</taxon>
        <taxon>Bacillaceae</taxon>
        <taxon>Bacillus</taxon>
        <taxon>Bacillus cereus group</taxon>
    </lineage>
</organism>
<evidence type="ECO:0000313" key="1">
    <source>
        <dbReference type="EMBL" id="RVU60195.1"/>
    </source>
</evidence>
<name>A0A437S9W5_BACTU</name>
<sequence length="64" mass="7477">MSETKDIFSDFATRVFLAWFFSEMLAVPHAHQLKDRHNINFCSFELKLPQQGIQLLNLNTPNKP</sequence>
<reference evidence="1 2" key="1">
    <citation type="submission" date="2018-01" db="EMBL/GenBank/DDBJ databases">
        <title>Complete genome sequence of G25-42.</title>
        <authorList>
            <person name="Zheng Z."/>
            <person name="Sun M."/>
        </authorList>
    </citation>
    <scope>NUCLEOTIDE SEQUENCE [LARGE SCALE GENOMIC DNA]</scope>
    <source>
        <strain evidence="1 2">G25-42</strain>
    </source>
</reference>